<dbReference type="Proteomes" id="UP000548304">
    <property type="component" value="Unassembled WGS sequence"/>
</dbReference>
<sequence>MHEALRHGAILGIYSVASLMGDQEKRYYLARGGYASWEISPPERERASTPLTACADGAPRGDNREGSASMTMYAADESVVMRAWTWYSIVAESDMDRFFPGLYRPNVAGPENNPYVDALELNATSADASSASAWVTAPPERCAGHFPGYPAAPVAMLIRSALDTCESIAPAARWALADCRLHDMRTLPPADAPVQLRAELVHATPHTRVVLTTIRMNDTAIGEVSFRYVPA</sequence>
<dbReference type="AlphaFoldDB" id="A0A852YQH3"/>
<keyword evidence="3" id="KW-1185">Reference proteome</keyword>
<protein>
    <submittedName>
        <fullName evidence="2">Uncharacterized protein</fullName>
    </submittedName>
</protein>
<feature type="region of interest" description="Disordered" evidence="1">
    <location>
        <begin position="41"/>
        <end position="66"/>
    </location>
</feature>
<reference evidence="2 3" key="1">
    <citation type="submission" date="2020-07" db="EMBL/GenBank/DDBJ databases">
        <title>Genomic Encyclopedia of Type Strains, Phase III (KMG-III): the genomes of soil and plant-associated and newly described type strains.</title>
        <authorList>
            <person name="Whitman W."/>
        </authorList>
    </citation>
    <scope>NUCLEOTIDE SEQUENCE [LARGE SCALE GENOMIC DNA]</scope>
    <source>
        <strain evidence="2 3">CECT 8576</strain>
    </source>
</reference>
<dbReference type="RefSeq" id="WP_179534031.1">
    <property type="nucleotide sequence ID" value="NZ_JACBYW010000001.1"/>
</dbReference>
<accession>A0A852YQH3</accession>
<gene>
    <name evidence="2" type="ORF">FHR84_000818</name>
</gene>
<dbReference type="EMBL" id="JACBYW010000001">
    <property type="protein sequence ID" value="NYH77504.1"/>
    <property type="molecule type" value="Genomic_DNA"/>
</dbReference>
<proteinExistence type="predicted"/>
<evidence type="ECO:0000256" key="1">
    <source>
        <dbReference type="SAM" id="MobiDB-lite"/>
    </source>
</evidence>
<evidence type="ECO:0000313" key="2">
    <source>
        <dbReference type="EMBL" id="NYH77504.1"/>
    </source>
</evidence>
<evidence type="ECO:0000313" key="3">
    <source>
        <dbReference type="Proteomes" id="UP000548304"/>
    </source>
</evidence>
<name>A0A852YQH3_9ACTN</name>
<comment type="caution">
    <text evidence="2">The sequence shown here is derived from an EMBL/GenBank/DDBJ whole genome shotgun (WGS) entry which is preliminary data.</text>
</comment>
<organism evidence="2 3">
    <name type="scientific">Actinopolyspora biskrensis</name>
    <dbReference type="NCBI Taxonomy" id="1470178"/>
    <lineage>
        <taxon>Bacteria</taxon>
        <taxon>Bacillati</taxon>
        <taxon>Actinomycetota</taxon>
        <taxon>Actinomycetes</taxon>
        <taxon>Actinopolysporales</taxon>
        <taxon>Actinopolysporaceae</taxon>
        <taxon>Actinopolyspora</taxon>
    </lineage>
</organism>